<dbReference type="GO" id="GO:0030288">
    <property type="term" value="C:outer membrane-bounded periplasmic space"/>
    <property type="evidence" value="ECO:0007669"/>
    <property type="project" value="TreeGrafter"/>
</dbReference>
<name>A0A354DVU1_9GAMM</name>
<dbReference type="AlphaFoldDB" id="A0A354DVU1"/>
<gene>
    <name evidence="7" type="primary">cpxP</name>
    <name evidence="7" type="ORF">EpCFBP13511_16530</name>
    <name evidence="6" type="ORF">IFT93_17850</name>
</gene>
<dbReference type="GO" id="GO:0051082">
    <property type="term" value="F:unfolded protein binding"/>
    <property type="evidence" value="ECO:0007669"/>
    <property type="project" value="TreeGrafter"/>
</dbReference>
<dbReference type="EMBL" id="QGAC01000016">
    <property type="protein sequence ID" value="TKJ87613.1"/>
    <property type="molecule type" value="Genomic_DNA"/>
</dbReference>
<evidence type="ECO:0000313" key="9">
    <source>
        <dbReference type="Proteomes" id="UP000661012"/>
    </source>
</evidence>
<evidence type="ECO:0000313" key="7">
    <source>
        <dbReference type="EMBL" id="TKJ87613.1"/>
    </source>
</evidence>
<dbReference type="Gene3D" id="1.20.120.1490">
    <property type="match status" value="1"/>
</dbReference>
<evidence type="ECO:0000256" key="4">
    <source>
        <dbReference type="ARBA" id="ARBA00022764"/>
    </source>
</evidence>
<reference evidence="6 9" key="2">
    <citation type="journal article" date="2020" name="FEMS Microbiol. Ecol.">
        <title>Temporal dynamics of bacterial communities during seed development and maturation.</title>
        <authorList>
            <person name="Chesneau G."/>
            <person name="Torres-Cortes G."/>
            <person name="Briand M."/>
            <person name="Darrasse A."/>
            <person name="Preveaux A."/>
            <person name="Marais C."/>
            <person name="Jacques M.A."/>
            <person name="Shade A."/>
            <person name="Barret M."/>
        </authorList>
    </citation>
    <scope>NUCLEOTIDE SEQUENCE [LARGE SCALE GENOMIC DNA]</scope>
    <source>
        <strain evidence="6 9">CFBP13732</strain>
    </source>
</reference>
<dbReference type="CDD" id="cd09916">
    <property type="entry name" value="CpxP_like"/>
    <property type="match status" value="1"/>
</dbReference>
<dbReference type="OrthoDB" id="6505017at2"/>
<dbReference type="PIRSF" id="PIRSF034445">
    <property type="entry name" value="CpxP_Spy"/>
    <property type="match status" value="1"/>
</dbReference>
<keyword evidence="9" id="KW-1185">Reference proteome</keyword>
<feature type="chain" id="PRO_5030065358" evidence="5">
    <location>
        <begin position="23"/>
        <end position="169"/>
    </location>
</feature>
<dbReference type="GeneID" id="67478733"/>
<proteinExistence type="inferred from homology"/>
<comment type="caution">
    <text evidence="7">The sequence shown here is derived from an EMBL/GenBank/DDBJ whole genome shotgun (WGS) entry which is preliminary data.</text>
</comment>
<dbReference type="InterPro" id="IPR012899">
    <property type="entry name" value="LTXXQ"/>
</dbReference>
<comment type="similarity">
    <text evidence="2">Belongs to the CpxP/Spy family.</text>
</comment>
<dbReference type="RefSeq" id="WP_062746866.1">
    <property type="nucleotide sequence ID" value="NZ_CP022725.1"/>
</dbReference>
<dbReference type="EMBL" id="JACYNN010000016">
    <property type="protein sequence ID" value="MBD8108258.1"/>
    <property type="molecule type" value="Genomic_DNA"/>
</dbReference>
<keyword evidence="4" id="KW-0574">Periplasm</keyword>
<reference evidence="7 8" key="1">
    <citation type="journal article" date="2019" name="Sci. Rep.">
        <title>Differences in resource use lead to coexistence of seed-transmitted microbial populations.</title>
        <authorList>
            <person name="Torres-Cortes G."/>
            <person name="Garcia B.J."/>
            <person name="Compant S."/>
            <person name="Rezki S."/>
            <person name="Jones P."/>
            <person name="Preveaux A."/>
            <person name="Briand M."/>
            <person name="Roulet A."/>
            <person name="Bouchez O."/>
            <person name="Jacobson D."/>
            <person name="Barret M."/>
        </authorList>
    </citation>
    <scope>NUCLEOTIDE SEQUENCE [LARGE SCALE GENOMIC DNA]</scope>
    <source>
        <strain evidence="7 8">CFBP13511</strain>
    </source>
</reference>
<evidence type="ECO:0000256" key="1">
    <source>
        <dbReference type="ARBA" id="ARBA00004418"/>
    </source>
</evidence>
<dbReference type="Proteomes" id="UP000661012">
    <property type="component" value="Unassembled WGS sequence"/>
</dbReference>
<evidence type="ECO:0000313" key="8">
    <source>
        <dbReference type="Proteomes" id="UP000306393"/>
    </source>
</evidence>
<dbReference type="NCBIfam" id="NF007687">
    <property type="entry name" value="PRK10363.1"/>
    <property type="match status" value="1"/>
</dbReference>
<organism evidence="7 8">
    <name type="scientific">Erwinia persicina</name>
    <dbReference type="NCBI Taxonomy" id="55211"/>
    <lineage>
        <taxon>Bacteria</taxon>
        <taxon>Pseudomonadati</taxon>
        <taxon>Pseudomonadota</taxon>
        <taxon>Gammaproteobacteria</taxon>
        <taxon>Enterobacterales</taxon>
        <taxon>Erwiniaceae</taxon>
        <taxon>Erwinia</taxon>
    </lineage>
</organism>
<dbReference type="Proteomes" id="UP000306393">
    <property type="component" value="Unassembled WGS sequence"/>
</dbReference>
<dbReference type="PANTHER" id="PTHR38102:SF2">
    <property type="entry name" value="PERIPLASMIC PROTEIN CPXP"/>
    <property type="match status" value="1"/>
</dbReference>
<keyword evidence="3 5" id="KW-0732">Signal</keyword>
<evidence type="ECO:0000256" key="3">
    <source>
        <dbReference type="ARBA" id="ARBA00022729"/>
    </source>
</evidence>
<dbReference type="KEGG" id="epe:CI789_18135"/>
<sequence length="169" mass="19497">MRKVTAVVVVPALMFTLSAAWADNVATTDEMHQDDAANHTLRQVTQSHMFDGINLTEQQRQQLRDLMQQARHDRSPISINDLERLHELIIADKFDQTAYQAQAEKMAQAEVARQVEIARVRNQMYHLLTPQQQDVLEKKHQQRFNEMRRLTNMQQFSPLQAASSTGSTQ</sequence>
<accession>A0A354DVU1</accession>
<feature type="signal peptide" evidence="5">
    <location>
        <begin position="1"/>
        <end position="22"/>
    </location>
</feature>
<evidence type="ECO:0000256" key="2">
    <source>
        <dbReference type="ARBA" id="ARBA00008441"/>
    </source>
</evidence>
<dbReference type="Pfam" id="PF07813">
    <property type="entry name" value="LTXXQ"/>
    <property type="match status" value="1"/>
</dbReference>
<evidence type="ECO:0000256" key="5">
    <source>
        <dbReference type="SAM" id="SignalP"/>
    </source>
</evidence>
<evidence type="ECO:0000313" key="6">
    <source>
        <dbReference type="EMBL" id="MBD8108258.1"/>
    </source>
</evidence>
<protein>
    <submittedName>
        <fullName evidence="6">Cell-envelope stress modulator CpxP</fullName>
    </submittedName>
    <submittedName>
        <fullName evidence="7">Stress adaptor protein CpxP</fullName>
    </submittedName>
</protein>
<comment type="subcellular location">
    <subcellularLocation>
        <location evidence="1">Periplasm</location>
    </subcellularLocation>
</comment>
<dbReference type="PANTHER" id="PTHR38102">
    <property type="entry name" value="PERIPLASMIC CHAPERONE SPY"/>
    <property type="match status" value="1"/>
</dbReference>
<dbReference type="STRING" id="1219360.GCA_001571305_03156"/>
<dbReference type="InterPro" id="IPR052211">
    <property type="entry name" value="Cpx_auxiliary_protein"/>
</dbReference>